<reference evidence="1" key="2">
    <citation type="submission" date="2015-06" db="UniProtKB">
        <authorList>
            <consortium name="EnsemblMetazoa"/>
        </authorList>
    </citation>
    <scope>IDENTIFICATION</scope>
</reference>
<keyword evidence="2" id="KW-1185">Reference proteome</keyword>
<dbReference type="EnsemblMetazoa" id="MESCA001319-RA">
    <property type="protein sequence ID" value="MESCA001319-PA"/>
    <property type="gene ID" value="MESCA001319"/>
</dbReference>
<protein>
    <submittedName>
        <fullName evidence="1">Uncharacterized protein</fullName>
    </submittedName>
</protein>
<reference evidence="2" key="1">
    <citation type="submission" date="2013-02" db="EMBL/GenBank/DDBJ databases">
        <authorList>
            <person name="Hughes D."/>
        </authorList>
    </citation>
    <scope>NUCLEOTIDE SEQUENCE</scope>
    <source>
        <strain>Durham</strain>
        <strain evidence="2">NC isolate 2 -- Noor lab</strain>
    </source>
</reference>
<sequence>MTRISQRTVKWRSKQNYPSRRTACLQLTEDVDQRRPTKEEFAPISSVCVLLSLKRFTRLPTNGDSSDAFMTVLSLSKYKLSFRSHFKAAKIQLAKYPQTNVTKNPIAEYHI</sequence>
<dbReference type="HOGENOM" id="CLU_2161243_0_0_1"/>
<evidence type="ECO:0000313" key="1">
    <source>
        <dbReference type="EnsemblMetazoa" id="MESCA001319-PA"/>
    </source>
</evidence>
<dbReference type="AlphaFoldDB" id="T1GDD4"/>
<name>T1GDD4_MEGSC</name>
<proteinExistence type="predicted"/>
<dbReference type="Proteomes" id="UP000015102">
    <property type="component" value="Unassembled WGS sequence"/>
</dbReference>
<dbReference type="EMBL" id="CAQQ02159097">
    <property type="status" value="NOT_ANNOTATED_CDS"/>
    <property type="molecule type" value="Genomic_DNA"/>
</dbReference>
<evidence type="ECO:0000313" key="2">
    <source>
        <dbReference type="Proteomes" id="UP000015102"/>
    </source>
</evidence>
<dbReference type="EMBL" id="CAQQ02159098">
    <property type="status" value="NOT_ANNOTATED_CDS"/>
    <property type="molecule type" value="Genomic_DNA"/>
</dbReference>
<accession>T1GDD4</accession>
<organism evidence="1 2">
    <name type="scientific">Megaselia scalaris</name>
    <name type="common">Humpbacked fly</name>
    <name type="synonym">Phora scalaris</name>
    <dbReference type="NCBI Taxonomy" id="36166"/>
    <lineage>
        <taxon>Eukaryota</taxon>
        <taxon>Metazoa</taxon>
        <taxon>Ecdysozoa</taxon>
        <taxon>Arthropoda</taxon>
        <taxon>Hexapoda</taxon>
        <taxon>Insecta</taxon>
        <taxon>Pterygota</taxon>
        <taxon>Neoptera</taxon>
        <taxon>Endopterygota</taxon>
        <taxon>Diptera</taxon>
        <taxon>Brachycera</taxon>
        <taxon>Muscomorpha</taxon>
        <taxon>Platypezoidea</taxon>
        <taxon>Phoridae</taxon>
        <taxon>Megaseliini</taxon>
        <taxon>Megaselia</taxon>
    </lineage>
</organism>